<feature type="transmembrane region" description="Helical" evidence="5">
    <location>
        <begin position="259"/>
        <end position="278"/>
    </location>
</feature>
<feature type="transmembrane region" description="Helical" evidence="5">
    <location>
        <begin position="388"/>
        <end position="412"/>
    </location>
</feature>
<gene>
    <name evidence="6" type="ORF">MCOR_38760</name>
</gene>
<keyword evidence="3 5" id="KW-1133">Transmembrane helix</keyword>
<dbReference type="GO" id="GO:0022857">
    <property type="term" value="F:transmembrane transporter activity"/>
    <property type="evidence" value="ECO:0007669"/>
    <property type="project" value="InterPro"/>
</dbReference>
<evidence type="ECO:0000256" key="5">
    <source>
        <dbReference type="SAM" id="Phobius"/>
    </source>
</evidence>
<proteinExistence type="predicted"/>
<dbReference type="AlphaFoldDB" id="A0A6J8D8J2"/>
<name>A0A6J8D8J2_MYTCO</name>
<evidence type="ECO:0000313" key="6">
    <source>
        <dbReference type="EMBL" id="CAC5405033.1"/>
    </source>
</evidence>
<dbReference type="Proteomes" id="UP000507470">
    <property type="component" value="Unassembled WGS sequence"/>
</dbReference>
<dbReference type="SUPFAM" id="SSF103473">
    <property type="entry name" value="MFS general substrate transporter"/>
    <property type="match status" value="1"/>
</dbReference>
<dbReference type="EMBL" id="CACVKT020007051">
    <property type="protein sequence ID" value="CAC5405033.1"/>
    <property type="molecule type" value="Genomic_DNA"/>
</dbReference>
<protein>
    <submittedName>
        <fullName evidence="6">SLC46A3</fullName>
    </submittedName>
</protein>
<dbReference type="PANTHER" id="PTHR23507:SF1">
    <property type="entry name" value="FI18259P1-RELATED"/>
    <property type="match status" value="1"/>
</dbReference>
<sequence length="445" mass="49499">MVALSSTTLNCVPVEILVILHTISVMILIPVQSYYVIDKTAKQHNQVHILKDSESACHVSNATNINHINDSSVIIQKKAAENLMHLSLCVTIVSVIPIFLFGYLSDVYGRRQMWTVCACGTLAKEIILLLTVVLELPTWVLYFGQVIFALTGTYSGAMVIIFGSIADTTNEGKDRSFRITVVQGTGMLTAAVTTFGMGFWILEETFRYPIIMTLFLTTINLVLGLLMLPQKKQPATKLKTVLAPFKIYIDANSERRRKMFLCLAVFLLLSSCLVGKLGYQKLFLMRNPLCWNVLHVQILRAVQTLFNTIFVIGIVRLLLRITSESIILIVGIVSTVSYLIVFGFSINDLMVYSRSVFASMACLDELVAAFAHLTYGKLYTFSVARFPGLIFLVMAGVSIITLFGAIVLHGWMHKDPKDTKESVIELSYIKSSSFSRDTTETGNAI</sequence>
<dbReference type="PANTHER" id="PTHR23507">
    <property type="entry name" value="ZGC:174356"/>
    <property type="match status" value="1"/>
</dbReference>
<dbReference type="OrthoDB" id="419734at2759"/>
<feature type="transmembrane region" description="Helical" evidence="5">
    <location>
        <begin position="326"/>
        <end position="344"/>
    </location>
</feature>
<organism evidence="6 7">
    <name type="scientific">Mytilus coruscus</name>
    <name type="common">Sea mussel</name>
    <dbReference type="NCBI Taxonomy" id="42192"/>
    <lineage>
        <taxon>Eukaryota</taxon>
        <taxon>Metazoa</taxon>
        <taxon>Spiralia</taxon>
        <taxon>Lophotrochozoa</taxon>
        <taxon>Mollusca</taxon>
        <taxon>Bivalvia</taxon>
        <taxon>Autobranchia</taxon>
        <taxon>Pteriomorphia</taxon>
        <taxon>Mytilida</taxon>
        <taxon>Mytiloidea</taxon>
        <taxon>Mytilidae</taxon>
        <taxon>Mytilinae</taxon>
        <taxon>Mytilus</taxon>
    </lineage>
</organism>
<evidence type="ECO:0000256" key="2">
    <source>
        <dbReference type="ARBA" id="ARBA00022692"/>
    </source>
</evidence>
<evidence type="ECO:0000256" key="4">
    <source>
        <dbReference type="ARBA" id="ARBA00023136"/>
    </source>
</evidence>
<feature type="transmembrane region" description="Helical" evidence="5">
    <location>
        <begin position="208"/>
        <end position="228"/>
    </location>
</feature>
<keyword evidence="2 5" id="KW-0812">Transmembrane</keyword>
<keyword evidence="4 5" id="KW-0472">Membrane</keyword>
<feature type="transmembrane region" description="Helical" evidence="5">
    <location>
        <begin position="83"/>
        <end position="104"/>
    </location>
</feature>
<dbReference type="GO" id="GO:0016020">
    <property type="term" value="C:membrane"/>
    <property type="evidence" value="ECO:0007669"/>
    <property type="project" value="UniProtKB-SubCell"/>
</dbReference>
<feature type="transmembrane region" description="Helical" evidence="5">
    <location>
        <begin position="298"/>
        <end position="319"/>
    </location>
</feature>
<evidence type="ECO:0000256" key="3">
    <source>
        <dbReference type="ARBA" id="ARBA00022989"/>
    </source>
</evidence>
<feature type="transmembrane region" description="Helical" evidence="5">
    <location>
        <begin position="16"/>
        <end position="37"/>
    </location>
</feature>
<reference evidence="6 7" key="1">
    <citation type="submission" date="2020-06" db="EMBL/GenBank/DDBJ databases">
        <authorList>
            <person name="Li R."/>
            <person name="Bekaert M."/>
        </authorList>
    </citation>
    <scope>NUCLEOTIDE SEQUENCE [LARGE SCALE GENOMIC DNA]</scope>
    <source>
        <strain evidence="7">wild</strain>
    </source>
</reference>
<dbReference type="Gene3D" id="1.20.1250.20">
    <property type="entry name" value="MFS general substrate transporter like domains"/>
    <property type="match status" value="1"/>
</dbReference>
<dbReference type="Pfam" id="PF07690">
    <property type="entry name" value="MFS_1"/>
    <property type="match status" value="1"/>
</dbReference>
<comment type="subcellular location">
    <subcellularLocation>
        <location evidence="1">Membrane</location>
        <topology evidence="1">Multi-pass membrane protein</topology>
    </subcellularLocation>
</comment>
<accession>A0A6J8D8J2</accession>
<evidence type="ECO:0000256" key="1">
    <source>
        <dbReference type="ARBA" id="ARBA00004141"/>
    </source>
</evidence>
<feature type="transmembrane region" description="Helical" evidence="5">
    <location>
        <begin position="177"/>
        <end position="202"/>
    </location>
</feature>
<feature type="transmembrane region" description="Helical" evidence="5">
    <location>
        <begin position="139"/>
        <end position="165"/>
    </location>
</feature>
<dbReference type="InterPro" id="IPR036259">
    <property type="entry name" value="MFS_trans_sf"/>
</dbReference>
<evidence type="ECO:0000313" key="7">
    <source>
        <dbReference type="Proteomes" id="UP000507470"/>
    </source>
</evidence>
<keyword evidence="7" id="KW-1185">Reference proteome</keyword>
<dbReference type="InterPro" id="IPR011701">
    <property type="entry name" value="MFS"/>
</dbReference>